<dbReference type="SUPFAM" id="SSF103247">
    <property type="entry name" value="TT1751-like"/>
    <property type="match status" value="1"/>
</dbReference>
<dbReference type="InterPro" id="IPR005180">
    <property type="entry name" value="DUF302"/>
</dbReference>
<dbReference type="Proteomes" id="UP000283993">
    <property type="component" value="Unassembled WGS sequence"/>
</dbReference>
<dbReference type="Gene3D" id="3.30.310.70">
    <property type="entry name" value="TT1751-like domain"/>
    <property type="match status" value="1"/>
</dbReference>
<evidence type="ECO:0000259" key="2">
    <source>
        <dbReference type="Pfam" id="PF03625"/>
    </source>
</evidence>
<reference evidence="3 4" key="1">
    <citation type="submission" date="2013-10" db="EMBL/GenBank/DDBJ databases">
        <title>Salinisphaera orenii MK-B5 Genome Sequencing.</title>
        <authorList>
            <person name="Lai Q."/>
            <person name="Li C."/>
            <person name="Shao Z."/>
        </authorList>
    </citation>
    <scope>NUCLEOTIDE SEQUENCE [LARGE SCALE GENOMIC DNA]</scope>
    <source>
        <strain evidence="3 4">MK-B5</strain>
    </source>
</reference>
<dbReference type="Pfam" id="PF03625">
    <property type="entry name" value="DUF302"/>
    <property type="match status" value="1"/>
</dbReference>
<dbReference type="CDD" id="cd14797">
    <property type="entry name" value="DUF302"/>
    <property type="match status" value="1"/>
</dbReference>
<dbReference type="RefSeq" id="WP_123632339.1">
    <property type="nucleotide sequence ID" value="NZ_AYKH01000044.1"/>
</dbReference>
<organism evidence="3 4">
    <name type="scientific">Salinisphaera orenii MK-B5</name>
    <dbReference type="NCBI Taxonomy" id="856730"/>
    <lineage>
        <taxon>Bacteria</taxon>
        <taxon>Pseudomonadati</taxon>
        <taxon>Pseudomonadota</taxon>
        <taxon>Gammaproteobacteria</taxon>
        <taxon>Salinisphaerales</taxon>
        <taxon>Salinisphaeraceae</taxon>
        <taxon>Salinisphaera</taxon>
    </lineage>
</organism>
<sequence>MVCRIAFLFVLLFAGAGAHAGDASDVDGLIVESSPHDVATTVERFQRVARANGLTVFDTVDHAAGATQAGMDLAPTTLVIFGNPKAGTPLMQCGRTMGIDLPAKALIWDDDGETRLAYNDIEYLAERHDIGDCKAVPKVGAMLDKLATKTISEDALGGGD</sequence>
<evidence type="ECO:0000256" key="1">
    <source>
        <dbReference type="SAM" id="SignalP"/>
    </source>
</evidence>
<feature type="signal peptide" evidence="1">
    <location>
        <begin position="1"/>
        <end position="20"/>
    </location>
</feature>
<gene>
    <name evidence="3" type="ORF">SAOR_16180</name>
</gene>
<keyword evidence="1" id="KW-0732">Signal</keyword>
<comment type="caution">
    <text evidence="3">The sequence shown here is derived from an EMBL/GenBank/DDBJ whole genome shotgun (WGS) entry which is preliminary data.</text>
</comment>
<dbReference type="PANTHER" id="PTHR38342">
    <property type="entry name" value="SLR5037 PROTEIN"/>
    <property type="match status" value="1"/>
</dbReference>
<dbReference type="InterPro" id="IPR035923">
    <property type="entry name" value="TT1751-like_sf"/>
</dbReference>
<feature type="domain" description="DUF302" evidence="2">
    <location>
        <begin position="60"/>
        <end position="120"/>
    </location>
</feature>
<dbReference type="EMBL" id="AYKH01000044">
    <property type="protein sequence ID" value="ROO23970.1"/>
    <property type="molecule type" value="Genomic_DNA"/>
</dbReference>
<protein>
    <recommendedName>
        <fullName evidence="2">DUF302 domain-containing protein</fullName>
    </recommendedName>
</protein>
<feature type="chain" id="PRO_5019397375" description="DUF302 domain-containing protein" evidence="1">
    <location>
        <begin position="21"/>
        <end position="160"/>
    </location>
</feature>
<accession>A0A423PEH2</accession>
<dbReference type="AlphaFoldDB" id="A0A423PEH2"/>
<proteinExistence type="predicted"/>
<evidence type="ECO:0000313" key="4">
    <source>
        <dbReference type="Proteomes" id="UP000283993"/>
    </source>
</evidence>
<evidence type="ECO:0000313" key="3">
    <source>
        <dbReference type="EMBL" id="ROO23970.1"/>
    </source>
</evidence>
<dbReference type="PANTHER" id="PTHR38342:SF2">
    <property type="entry name" value="INNER MEMBRANE OR EXPORTED"/>
    <property type="match status" value="1"/>
</dbReference>
<name>A0A423PEH2_9GAMM</name>
<keyword evidence="4" id="KW-1185">Reference proteome</keyword>